<dbReference type="InterPro" id="IPR000172">
    <property type="entry name" value="GMC_OxRdtase_N"/>
</dbReference>
<dbReference type="GO" id="GO:0050660">
    <property type="term" value="F:flavin adenine dinucleotide binding"/>
    <property type="evidence" value="ECO:0007669"/>
    <property type="project" value="InterPro"/>
</dbReference>
<dbReference type="SUPFAM" id="SSF54373">
    <property type="entry name" value="FAD-linked reductases, C-terminal domain"/>
    <property type="match status" value="1"/>
</dbReference>
<reference evidence="4 5" key="1">
    <citation type="submission" date="2018-05" db="EMBL/GenBank/DDBJ databases">
        <title>Genome sequencing and assembly of the regulated plant pathogen Lachnellula willkommii and related sister species for the development of diagnostic species identification markers.</title>
        <authorList>
            <person name="Giroux E."/>
            <person name="Bilodeau G."/>
        </authorList>
    </citation>
    <scope>NUCLEOTIDE SEQUENCE [LARGE SCALE GENOMIC DNA]</scope>
    <source>
        <strain evidence="4 5">CBS 268.59</strain>
    </source>
</reference>
<feature type="binding site" evidence="2">
    <location>
        <position position="235"/>
    </location>
    <ligand>
        <name>FAD</name>
        <dbReference type="ChEBI" id="CHEBI:57692"/>
    </ligand>
</feature>
<organism evidence="4 5">
    <name type="scientific">Lachnellula suecica</name>
    <dbReference type="NCBI Taxonomy" id="602035"/>
    <lineage>
        <taxon>Eukaryota</taxon>
        <taxon>Fungi</taxon>
        <taxon>Dikarya</taxon>
        <taxon>Ascomycota</taxon>
        <taxon>Pezizomycotina</taxon>
        <taxon>Leotiomycetes</taxon>
        <taxon>Helotiales</taxon>
        <taxon>Lachnaceae</taxon>
        <taxon>Lachnellula</taxon>
    </lineage>
</organism>
<dbReference type="OrthoDB" id="269227at2759"/>
<sequence length="612" mass="67192">MPLYQKLPEGLDEVDVIIAGGGTAACIVASRLAAADPHLSILVIESGKNNYQDASVINPAFFLEHLQPENKRAIFYKTMKSEALAGREVVVPSGGILGGGSSINLMMYTRAQASDFDSWKSPGWSAKELLPYLKKLETYHGAGNSSVHGYDGPVHISDGGYRAVRPERDFITAAAKVGYPEIKDLQDLESNNGFSRWMRTVSKDGKRQDTAHTYLHPLLQDGEHPNLHVLVESRVVRVLFDEQKRACGVEYTPNPDFQPEINNTPHPKSIIKARTLVVVSCGACGTPSILERSGIGSAEVLRKASVPLVVDLPGVGQNYQDHHLMFIPYRTSLQPHETNDALLSGRLNRDAAIAANDPILRWNAVDVGSKIRPTDAEATALGKEFEDVWNRDFKNRPERPLMLMALANGFFEDRSGGGSNIPDGQYVSTVNYTAYPYSRGSIHIRGPEVTDAPEFHTGFFSDAHDIDLKKHMWAYKKQREIMRRTDMYEGELEIGHPKFPIGSKAACVDLSTSGSSDYHKSLVENLEYSAGDDKAIEQFLREKVGTTYHSLGTAKMAPRDQMGVVDTSLSVYGVHGLKVVDMGIVPENVGANTNNTAMVVGEKAADIIAREL</sequence>
<keyword evidence="2" id="KW-0274">FAD</keyword>
<accession>A0A8T9CB40</accession>
<dbReference type="GO" id="GO:0016614">
    <property type="term" value="F:oxidoreductase activity, acting on CH-OH group of donors"/>
    <property type="evidence" value="ECO:0007669"/>
    <property type="project" value="InterPro"/>
</dbReference>
<feature type="domain" description="Glucose-methanol-choline oxidoreductase N-terminal" evidence="3">
    <location>
        <begin position="282"/>
        <end position="296"/>
    </location>
</feature>
<dbReference type="EMBL" id="QGMK01000438">
    <property type="protein sequence ID" value="TVY81687.1"/>
    <property type="molecule type" value="Genomic_DNA"/>
</dbReference>
<dbReference type="Gene3D" id="3.50.50.60">
    <property type="entry name" value="FAD/NAD(P)-binding domain"/>
    <property type="match status" value="1"/>
</dbReference>
<dbReference type="PROSITE" id="PS00624">
    <property type="entry name" value="GMC_OXRED_2"/>
    <property type="match status" value="1"/>
</dbReference>
<evidence type="ECO:0000256" key="2">
    <source>
        <dbReference type="PIRSR" id="PIRSR000137-2"/>
    </source>
</evidence>
<protein>
    <submittedName>
        <fullName evidence="4">Alcohol oxidase</fullName>
    </submittedName>
</protein>
<dbReference type="Gene3D" id="3.30.560.10">
    <property type="entry name" value="Glucose Oxidase, domain 3"/>
    <property type="match status" value="1"/>
</dbReference>
<dbReference type="AlphaFoldDB" id="A0A8T9CB40"/>
<dbReference type="InterPro" id="IPR007867">
    <property type="entry name" value="GMC_OxRtase_C"/>
</dbReference>
<dbReference type="PIRSF" id="PIRSF000137">
    <property type="entry name" value="Alcohol_oxidase"/>
    <property type="match status" value="1"/>
</dbReference>
<comment type="similarity">
    <text evidence="1">Belongs to the GMC oxidoreductase family.</text>
</comment>
<dbReference type="Pfam" id="PF05199">
    <property type="entry name" value="GMC_oxred_C"/>
    <property type="match status" value="1"/>
</dbReference>
<dbReference type="PANTHER" id="PTHR11552:SF78">
    <property type="entry name" value="GLUCOSE-METHANOL-CHOLINE OXIDOREDUCTASE N-TERMINAL DOMAIN-CONTAINING PROTEIN"/>
    <property type="match status" value="1"/>
</dbReference>
<feature type="non-terminal residue" evidence="4">
    <location>
        <position position="1"/>
    </location>
</feature>
<evidence type="ECO:0000256" key="1">
    <source>
        <dbReference type="ARBA" id="ARBA00010790"/>
    </source>
</evidence>
<evidence type="ECO:0000259" key="3">
    <source>
        <dbReference type="PROSITE" id="PS00624"/>
    </source>
</evidence>
<keyword evidence="5" id="KW-1185">Reference proteome</keyword>
<dbReference type="Pfam" id="PF00732">
    <property type="entry name" value="GMC_oxred_N"/>
    <property type="match status" value="1"/>
</dbReference>
<dbReference type="InterPro" id="IPR036188">
    <property type="entry name" value="FAD/NAD-bd_sf"/>
</dbReference>
<dbReference type="SUPFAM" id="SSF51905">
    <property type="entry name" value="FAD/NAD(P)-binding domain"/>
    <property type="match status" value="1"/>
</dbReference>
<dbReference type="PANTHER" id="PTHR11552">
    <property type="entry name" value="GLUCOSE-METHANOL-CHOLINE GMC OXIDOREDUCTASE"/>
    <property type="match status" value="1"/>
</dbReference>
<keyword evidence="2" id="KW-0285">Flavoprotein</keyword>
<dbReference type="InterPro" id="IPR012132">
    <property type="entry name" value="GMC_OxRdtase"/>
</dbReference>
<comment type="cofactor">
    <cofactor evidence="2">
        <name>FAD</name>
        <dbReference type="ChEBI" id="CHEBI:57692"/>
    </cofactor>
</comment>
<dbReference type="Proteomes" id="UP000469558">
    <property type="component" value="Unassembled WGS sequence"/>
</dbReference>
<evidence type="ECO:0000313" key="4">
    <source>
        <dbReference type="EMBL" id="TVY81687.1"/>
    </source>
</evidence>
<proteinExistence type="inferred from homology"/>
<gene>
    <name evidence="4" type="primary">AOD1_3</name>
    <name evidence="4" type="ORF">LSUE1_G002180</name>
</gene>
<comment type="caution">
    <text evidence="4">The sequence shown here is derived from an EMBL/GenBank/DDBJ whole genome shotgun (WGS) entry which is preliminary data.</text>
</comment>
<dbReference type="PROSITE" id="PS51257">
    <property type="entry name" value="PROKAR_LIPOPROTEIN"/>
    <property type="match status" value="1"/>
</dbReference>
<name>A0A8T9CB40_9HELO</name>
<evidence type="ECO:0000313" key="5">
    <source>
        <dbReference type="Proteomes" id="UP000469558"/>
    </source>
</evidence>